<evidence type="ECO:0000259" key="1">
    <source>
        <dbReference type="SMART" id="SM00746"/>
    </source>
</evidence>
<dbReference type="AlphaFoldDB" id="A0A4R0KR10"/>
<organism evidence="2 3">
    <name type="scientific">Kribbella pittospori</name>
    <dbReference type="NCBI Taxonomy" id="722689"/>
    <lineage>
        <taxon>Bacteria</taxon>
        <taxon>Bacillati</taxon>
        <taxon>Actinomycetota</taxon>
        <taxon>Actinomycetes</taxon>
        <taxon>Propionibacteriales</taxon>
        <taxon>Kribbellaceae</taxon>
        <taxon>Kribbella</taxon>
    </lineage>
</organism>
<keyword evidence="3" id="KW-1185">Reference proteome</keyword>
<dbReference type="Proteomes" id="UP000291144">
    <property type="component" value="Unassembled WGS sequence"/>
</dbReference>
<dbReference type="Pfam" id="PF04945">
    <property type="entry name" value="YHS"/>
    <property type="match status" value="1"/>
</dbReference>
<dbReference type="Gene3D" id="3.40.50.720">
    <property type="entry name" value="NAD(P)-binding Rossmann-like Domain"/>
    <property type="match status" value="1"/>
</dbReference>
<dbReference type="InterPro" id="IPR027051">
    <property type="entry name" value="XdhC_Rossmann_dom"/>
</dbReference>
<gene>
    <name evidence="2" type="ORF">E0H73_12855</name>
</gene>
<reference evidence="2 3" key="1">
    <citation type="submission" date="2019-02" db="EMBL/GenBank/DDBJ databases">
        <title>Kribbella capetownensis sp. nov. and Kribbella speibonae sp. nov., isolated from soil.</title>
        <authorList>
            <person name="Curtis S.M."/>
            <person name="Norton I."/>
            <person name="Everest G.J."/>
            <person name="Meyers P.R."/>
        </authorList>
    </citation>
    <scope>NUCLEOTIDE SEQUENCE [LARGE SCALE GENOMIC DNA]</scope>
    <source>
        <strain evidence="2 3">NRRL B-24813</strain>
    </source>
</reference>
<accession>A0A4R0KR10</accession>
<feature type="domain" description="TRASH" evidence="1">
    <location>
        <begin position="256"/>
        <end position="294"/>
    </location>
</feature>
<dbReference type="Pfam" id="PF02625">
    <property type="entry name" value="XdhC_CoxI"/>
    <property type="match status" value="1"/>
</dbReference>
<dbReference type="PANTHER" id="PTHR30388:SF4">
    <property type="entry name" value="MOLYBDENUM COFACTOR INSERTION CHAPERONE PAOD"/>
    <property type="match status" value="1"/>
</dbReference>
<dbReference type="InterPro" id="IPR003777">
    <property type="entry name" value="XdhC_CoxI"/>
</dbReference>
<comment type="caution">
    <text evidence="2">The sequence shown here is derived from an EMBL/GenBank/DDBJ whole genome shotgun (WGS) entry which is preliminary data.</text>
</comment>
<dbReference type="EMBL" id="SJKB01000003">
    <property type="protein sequence ID" value="TCC63333.1"/>
    <property type="molecule type" value="Genomic_DNA"/>
</dbReference>
<dbReference type="OrthoDB" id="5242066at2"/>
<evidence type="ECO:0000313" key="2">
    <source>
        <dbReference type="EMBL" id="TCC63333.1"/>
    </source>
</evidence>
<proteinExistence type="predicted"/>
<dbReference type="SMART" id="SM00746">
    <property type="entry name" value="TRASH"/>
    <property type="match status" value="1"/>
</dbReference>
<dbReference type="RefSeq" id="WP_131354246.1">
    <property type="nucleotide sequence ID" value="NZ_SJKB01000003.1"/>
</dbReference>
<dbReference type="InterPro" id="IPR052698">
    <property type="entry name" value="MoCofactor_Util/Proc"/>
</dbReference>
<protein>
    <submittedName>
        <fullName evidence="2">YHS domain-containing protein</fullName>
    </submittedName>
</protein>
<dbReference type="InterPro" id="IPR011017">
    <property type="entry name" value="TRASH_dom"/>
</dbReference>
<sequence>MNTTVTERIAELTGARVPFVHATVVRAEHPTSARPGDDAVVLANGSLEGFVGGICAEGSVVSASLAALSEGRAVLLRVVPTAADAFPEVPGAVVATNPCLSGGSLEIFLQPQIPPPLLGVSGATPIAEAIVAVGTAAGFAIERLDGIRRPSPGTLAVVVAGLGRDETGPLRAALDAGVGFVGLVASGKRGRAVLAELGLTDEEAARVRTPVGLDLGAETPGEIALAVLADVVRSMRQNGLRPAQPPAEDIAVQVVDPVCGMSVLIKSDTPYLEVDGTTYWFCSQGCRDAYAAQVAG</sequence>
<dbReference type="InterPro" id="IPR007029">
    <property type="entry name" value="YHS_dom"/>
</dbReference>
<name>A0A4R0KR10_9ACTN</name>
<evidence type="ECO:0000313" key="3">
    <source>
        <dbReference type="Proteomes" id="UP000291144"/>
    </source>
</evidence>
<dbReference type="PANTHER" id="PTHR30388">
    <property type="entry name" value="ALDEHYDE OXIDOREDUCTASE MOLYBDENUM COFACTOR ASSEMBLY PROTEIN"/>
    <property type="match status" value="1"/>
</dbReference>
<dbReference type="Pfam" id="PF13478">
    <property type="entry name" value="XdhC_C"/>
    <property type="match status" value="1"/>
</dbReference>